<dbReference type="PROSITE" id="PS50206">
    <property type="entry name" value="RHODANESE_3"/>
    <property type="match status" value="1"/>
</dbReference>
<keyword evidence="3" id="KW-1185">Reference proteome</keyword>
<accession>A0A1D8JDB9</accession>
<dbReference type="CDD" id="cd00158">
    <property type="entry name" value="RHOD"/>
    <property type="match status" value="1"/>
</dbReference>
<evidence type="ECO:0000313" key="2">
    <source>
        <dbReference type="EMBL" id="AOV06707.1"/>
    </source>
</evidence>
<dbReference type="PANTHER" id="PTHR43031:SF17">
    <property type="entry name" value="SULFURTRANSFERASE YTWF-RELATED"/>
    <property type="match status" value="1"/>
</dbReference>
<dbReference type="Gene3D" id="3.40.250.10">
    <property type="entry name" value="Rhodanese-like domain"/>
    <property type="match status" value="1"/>
</dbReference>
<dbReference type="InterPro" id="IPR001763">
    <property type="entry name" value="Rhodanese-like_dom"/>
</dbReference>
<dbReference type="SUPFAM" id="SSF52821">
    <property type="entry name" value="Rhodanese/Cell cycle control phosphatase"/>
    <property type="match status" value="1"/>
</dbReference>
<dbReference type="InterPro" id="IPR050229">
    <property type="entry name" value="GlpE_sulfurtransferase"/>
</dbReference>
<dbReference type="Proteomes" id="UP000185746">
    <property type="component" value="Chromosome"/>
</dbReference>
<evidence type="ECO:0000259" key="1">
    <source>
        <dbReference type="PROSITE" id="PS50206"/>
    </source>
</evidence>
<dbReference type="KEGG" id="surl:BI350_03255"/>
<proteinExistence type="predicted"/>
<gene>
    <name evidence="2" type="ORF">BI350_03255</name>
</gene>
<dbReference type="EMBL" id="CP017560">
    <property type="protein sequence ID" value="AOV06707.1"/>
    <property type="molecule type" value="Genomic_DNA"/>
</dbReference>
<dbReference type="PANTHER" id="PTHR43031">
    <property type="entry name" value="FAD-DEPENDENT OXIDOREDUCTASE"/>
    <property type="match status" value="1"/>
</dbReference>
<protein>
    <submittedName>
        <fullName evidence="2">Rhodanese</fullName>
    </submittedName>
</protein>
<dbReference type="AlphaFoldDB" id="A0A1D8JDB9"/>
<sequence>MSQRNINNSFGGIIVKEISTKEVLQKLNDGEKLNMVDVREEEEVALGMVPGAQHIPLGEIPARLDELDKDTQYVMICRSGGRSGNACNFLSEQGYDVMNMTGGMLDWEGEVEK</sequence>
<dbReference type="Pfam" id="PF00581">
    <property type="entry name" value="Rhodanese"/>
    <property type="match status" value="1"/>
</dbReference>
<dbReference type="SMART" id="SM00450">
    <property type="entry name" value="RHOD"/>
    <property type="match status" value="1"/>
</dbReference>
<dbReference type="InterPro" id="IPR036873">
    <property type="entry name" value="Rhodanese-like_dom_sf"/>
</dbReference>
<organism evidence="2 3">
    <name type="scientific">Sporosarcina ureilytica</name>
    <dbReference type="NCBI Taxonomy" id="298596"/>
    <lineage>
        <taxon>Bacteria</taxon>
        <taxon>Bacillati</taxon>
        <taxon>Bacillota</taxon>
        <taxon>Bacilli</taxon>
        <taxon>Bacillales</taxon>
        <taxon>Caryophanaceae</taxon>
        <taxon>Sporosarcina</taxon>
    </lineage>
</organism>
<evidence type="ECO:0000313" key="3">
    <source>
        <dbReference type="Proteomes" id="UP000185746"/>
    </source>
</evidence>
<reference evidence="2 3" key="1">
    <citation type="submission" date="2016-09" db="EMBL/GenBank/DDBJ databases">
        <title>Complete genome sequence of the Lysinibacillus sphaericus LMG 22257, a specie of Bacillus with ureolytic activity that can effectively biodeposit calcium carbonate.</title>
        <authorList>
            <person name="Yan W."/>
        </authorList>
    </citation>
    <scope>NUCLEOTIDE SEQUENCE [LARGE SCALE GENOMIC DNA]</scope>
    <source>
        <strain evidence="2 3">LMG 22257</strain>
    </source>
</reference>
<feature type="domain" description="Rhodanese" evidence="1">
    <location>
        <begin position="29"/>
        <end position="113"/>
    </location>
</feature>
<name>A0A1D8JDB9_9BACL</name>